<dbReference type="Pfam" id="PF13923">
    <property type="entry name" value="zf-C3HC4_2"/>
    <property type="match status" value="1"/>
</dbReference>
<dbReference type="Pfam" id="PF08783">
    <property type="entry name" value="DWNN"/>
    <property type="match status" value="1"/>
</dbReference>
<feature type="domain" description="RING-type" evidence="8">
    <location>
        <begin position="271"/>
        <end position="310"/>
    </location>
</feature>
<dbReference type="PANTHER" id="PTHR15439">
    <property type="entry name" value="RETINOBLASTOMA-BINDING PROTEIN 6"/>
    <property type="match status" value="1"/>
</dbReference>
<dbReference type="GO" id="GO:0019899">
    <property type="term" value="F:enzyme binding"/>
    <property type="evidence" value="ECO:0007669"/>
    <property type="project" value="UniProtKB-ARBA"/>
</dbReference>
<dbReference type="PROSITE" id="PS50158">
    <property type="entry name" value="ZF_CCHC"/>
    <property type="match status" value="1"/>
</dbReference>
<evidence type="ECO:0000256" key="4">
    <source>
        <dbReference type="ARBA" id="ARBA00022833"/>
    </source>
</evidence>
<comment type="subcellular location">
    <subcellularLocation>
        <location evidence="1">Nucleus</location>
    </subcellularLocation>
</comment>
<dbReference type="CDD" id="cd16620">
    <property type="entry name" value="vRING-HC-C4C4_RBBP6"/>
    <property type="match status" value="1"/>
</dbReference>
<evidence type="ECO:0000313" key="12">
    <source>
        <dbReference type="Proteomes" id="UP001328107"/>
    </source>
</evidence>
<dbReference type="InterPro" id="IPR033489">
    <property type="entry name" value="RBBP6"/>
</dbReference>
<evidence type="ECO:0000259" key="8">
    <source>
        <dbReference type="PROSITE" id="PS50089"/>
    </source>
</evidence>
<dbReference type="InterPro" id="IPR036875">
    <property type="entry name" value="Znf_CCHC_sf"/>
</dbReference>
<dbReference type="SUPFAM" id="SSF57850">
    <property type="entry name" value="RING/U-box"/>
    <property type="match status" value="1"/>
</dbReference>
<dbReference type="GO" id="GO:0008270">
    <property type="term" value="F:zinc ion binding"/>
    <property type="evidence" value="ECO:0007669"/>
    <property type="project" value="UniProtKB-KW"/>
</dbReference>
<proteinExistence type="predicted"/>
<gene>
    <name evidence="11" type="ORF">PMAYCL1PPCAC_23178</name>
</gene>
<dbReference type="InterPro" id="IPR025829">
    <property type="entry name" value="Zn_knuckle_CX2CX3GHX4C"/>
</dbReference>
<evidence type="ECO:0000259" key="9">
    <source>
        <dbReference type="PROSITE" id="PS50158"/>
    </source>
</evidence>
<dbReference type="InterPro" id="IPR001841">
    <property type="entry name" value="Znf_RING"/>
</dbReference>
<dbReference type="GO" id="GO:0016567">
    <property type="term" value="P:protein ubiquitination"/>
    <property type="evidence" value="ECO:0007669"/>
    <property type="project" value="InterPro"/>
</dbReference>
<evidence type="ECO:0000256" key="7">
    <source>
        <dbReference type="SAM" id="MobiDB-lite"/>
    </source>
</evidence>
<evidence type="ECO:0000256" key="5">
    <source>
        <dbReference type="ARBA" id="ARBA00023242"/>
    </source>
</evidence>
<feature type="non-terminal residue" evidence="11">
    <location>
        <position position="543"/>
    </location>
</feature>
<evidence type="ECO:0000256" key="3">
    <source>
        <dbReference type="ARBA" id="ARBA00022771"/>
    </source>
</evidence>
<keyword evidence="12" id="KW-1185">Reference proteome</keyword>
<feature type="region of interest" description="Disordered" evidence="7">
    <location>
        <begin position="364"/>
        <end position="390"/>
    </location>
</feature>
<evidence type="ECO:0000256" key="1">
    <source>
        <dbReference type="ARBA" id="ARBA00004123"/>
    </source>
</evidence>
<keyword evidence="3 6" id="KW-0863">Zinc-finger</keyword>
<organism evidence="11 12">
    <name type="scientific">Pristionchus mayeri</name>
    <dbReference type="NCBI Taxonomy" id="1317129"/>
    <lineage>
        <taxon>Eukaryota</taxon>
        <taxon>Metazoa</taxon>
        <taxon>Ecdysozoa</taxon>
        <taxon>Nematoda</taxon>
        <taxon>Chromadorea</taxon>
        <taxon>Rhabditida</taxon>
        <taxon>Rhabditina</taxon>
        <taxon>Diplogasteromorpha</taxon>
        <taxon>Diplogasteroidea</taxon>
        <taxon>Neodiplogasteridae</taxon>
        <taxon>Pristionchus</taxon>
    </lineage>
</organism>
<evidence type="ECO:0000256" key="2">
    <source>
        <dbReference type="ARBA" id="ARBA00022723"/>
    </source>
</evidence>
<dbReference type="AlphaFoldDB" id="A0AAN5CXZ3"/>
<dbReference type="GO" id="GO:0005634">
    <property type="term" value="C:nucleus"/>
    <property type="evidence" value="ECO:0007669"/>
    <property type="project" value="UniProtKB-SubCell"/>
</dbReference>
<feature type="domain" description="DWNN" evidence="10">
    <location>
        <begin position="36"/>
        <end position="107"/>
    </location>
</feature>
<dbReference type="GO" id="GO:0003676">
    <property type="term" value="F:nucleic acid binding"/>
    <property type="evidence" value="ECO:0007669"/>
    <property type="project" value="InterPro"/>
</dbReference>
<dbReference type="InterPro" id="IPR001878">
    <property type="entry name" value="Znf_CCHC"/>
</dbReference>
<keyword evidence="4" id="KW-0862">Zinc</keyword>
<dbReference type="GO" id="GO:0061630">
    <property type="term" value="F:ubiquitin protein ligase activity"/>
    <property type="evidence" value="ECO:0007669"/>
    <property type="project" value="InterPro"/>
</dbReference>
<accession>A0AAN5CXZ3</accession>
<dbReference type="EMBL" id="BTRK01000005">
    <property type="protein sequence ID" value="GMR52983.1"/>
    <property type="molecule type" value="Genomic_DNA"/>
</dbReference>
<dbReference type="InterPro" id="IPR013083">
    <property type="entry name" value="Znf_RING/FYVE/PHD"/>
</dbReference>
<feature type="domain" description="CCHC-type" evidence="9">
    <location>
        <begin position="191"/>
        <end position="205"/>
    </location>
</feature>
<feature type="compositionally biased region" description="Polar residues" evidence="7">
    <location>
        <begin position="120"/>
        <end position="134"/>
    </location>
</feature>
<dbReference type="GO" id="GO:0006397">
    <property type="term" value="P:mRNA processing"/>
    <property type="evidence" value="ECO:0007669"/>
    <property type="project" value="InterPro"/>
</dbReference>
<dbReference type="Gene3D" id="3.30.40.10">
    <property type="entry name" value="Zinc/RING finger domain, C3HC4 (zinc finger)"/>
    <property type="match status" value="1"/>
</dbReference>
<dbReference type="Gene3D" id="4.10.60.10">
    <property type="entry name" value="Zinc finger, CCHC-type"/>
    <property type="match status" value="1"/>
</dbReference>
<evidence type="ECO:0000259" key="10">
    <source>
        <dbReference type="PROSITE" id="PS51282"/>
    </source>
</evidence>
<evidence type="ECO:0000256" key="6">
    <source>
        <dbReference type="PROSITE-ProRule" id="PRU00047"/>
    </source>
</evidence>
<feature type="region of interest" description="Disordered" evidence="7">
    <location>
        <begin position="120"/>
        <end position="141"/>
    </location>
</feature>
<dbReference type="Pfam" id="PF13696">
    <property type="entry name" value="zf-CCHC_2"/>
    <property type="match status" value="1"/>
</dbReference>
<protein>
    <submittedName>
        <fullName evidence="11">Uncharacterized protein</fullName>
    </submittedName>
</protein>
<sequence length="543" mass="59384">MFFHSIDNHFFIDYVILKQFFAESVLIRDDVMSSSIHYKFRATLDYKLLEFEGLSISVADCKREICAKENIKAESFDLLLQNSHTKRNYTAEELIPRNSSIIVQRVPRENAEKLPKIQSATSGMVGKSASTQPAPSAGVTGHVDAETFDSLTEEERLAHIKDVSASKYTPNNYQKRTNQIMSGPPPPTYTCNRCYQPGHWYKNCPMLNTKRTTGIPGDELMETTADDPMAMITGTGKYVVPIMHWRARNSKRPDNGEIPLSQRVVPPELKCALCQELLKEAMLSPCCGTSFCAECISNRLMEVTECPQCKKEGVGVDQLVPNKSVRLAVDSWASQPTTSVAGFAEKSQPLPPDRRARTRLRIGIGAGGTTPQSEMDAEGGNTPGQETAEDLQQTQQQMLPQLTNEQPLPPGVSIEQQPLPPGVQPAADAAAAINATLQQGGVIPAGVQMGASAAGGAAVVAVPVAAFQPNVPPPPIPPQGGTVVLIDPLTQQPIFNPQFAAASQSILPGGEVYQASSMQLKEAWEEYKNREREEKKKEKERER</sequence>
<dbReference type="SUPFAM" id="SSF57756">
    <property type="entry name" value="Retrovirus zinc finger-like domains"/>
    <property type="match status" value="1"/>
</dbReference>
<keyword evidence="5" id="KW-0539">Nucleus</keyword>
<dbReference type="GO" id="GO:0006511">
    <property type="term" value="P:ubiquitin-dependent protein catabolic process"/>
    <property type="evidence" value="ECO:0007669"/>
    <property type="project" value="TreeGrafter"/>
</dbReference>
<keyword evidence="2" id="KW-0479">Metal-binding</keyword>
<name>A0AAN5CXZ3_9BILA</name>
<dbReference type="PROSITE" id="PS51282">
    <property type="entry name" value="DWNN"/>
    <property type="match status" value="1"/>
</dbReference>
<dbReference type="PANTHER" id="PTHR15439:SF0">
    <property type="entry name" value="CELL DIVISION CYCLE AND APOPTOSIS REGULATOR PROTEIN 1-RELATED"/>
    <property type="match status" value="1"/>
</dbReference>
<reference evidence="12" key="1">
    <citation type="submission" date="2022-10" db="EMBL/GenBank/DDBJ databases">
        <title>Genome assembly of Pristionchus species.</title>
        <authorList>
            <person name="Yoshida K."/>
            <person name="Sommer R.J."/>
        </authorList>
    </citation>
    <scope>NUCLEOTIDE SEQUENCE [LARGE SCALE GENOMIC DNA]</scope>
    <source>
        <strain evidence="12">RS5460</strain>
    </source>
</reference>
<evidence type="ECO:0000313" key="11">
    <source>
        <dbReference type="EMBL" id="GMR52983.1"/>
    </source>
</evidence>
<comment type="caution">
    <text evidence="11">The sequence shown here is derived from an EMBL/GenBank/DDBJ whole genome shotgun (WGS) entry which is preliminary data.</text>
</comment>
<dbReference type="InterPro" id="IPR014891">
    <property type="entry name" value="DWNN_domain"/>
</dbReference>
<dbReference type="Gene3D" id="3.10.20.90">
    <property type="entry name" value="Phosphatidylinositol 3-kinase Catalytic Subunit, Chain A, domain 1"/>
    <property type="match status" value="1"/>
</dbReference>
<dbReference type="PROSITE" id="PS50089">
    <property type="entry name" value="ZF_RING_2"/>
    <property type="match status" value="1"/>
</dbReference>
<dbReference type="SMART" id="SM01180">
    <property type="entry name" value="DWNN"/>
    <property type="match status" value="1"/>
</dbReference>
<dbReference type="Proteomes" id="UP001328107">
    <property type="component" value="Unassembled WGS sequence"/>
</dbReference>